<dbReference type="RefSeq" id="WP_124970244.1">
    <property type="nucleotide sequence ID" value="NZ_RQVS01000004.1"/>
</dbReference>
<dbReference type="GO" id="GO:0004497">
    <property type="term" value="F:monooxygenase activity"/>
    <property type="evidence" value="ECO:0007669"/>
    <property type="project" value="InterPro"/>
</dbReference>
<dbReference type="PROSITE" id="PS00086">
    <property type="entry name" value="CYTOCHROME_P450"/>
    <property type="match status" value="1"/>
</dbReference>
<dbReference type="Gene3D" id="3.40.50.360">
    <property type="match status" value="1"/>
</dbReference>
<reference evidence="3 4" key="1">
    <citation type="submission" date="2018-11" db="EMBL/GenBank/DDBJ databases">
        <title>YIM 102482-1 draft genome.</title>
        <authorList>
            <person name="Li G."/>
            <person name="Jiang Y."/>
        </authorList>
    </citation>
    <scope>NUCLEOTIDE SEQUENCE [LARGE SCALE GENOMIC DNA]</scope>
    <source>
        <strain evidence="3 4">YIM 102482-1</strain>
    </source>
</reference>
<feature type="domain" description="Flavodoxin-like" evidence="2">
    <location>
        <begin position="847"/>
        <end position="993"/>
    </location>
</feature>
<protein>
    <submittedName>
        <fullName evidence="3">Cytochrome P450</fullName>
    </submittedName>
</protein>
<dbReference type="OrthoDB" id="502624at2"/>
<dbReference type="InterPro" id="IPR036396">
    <property type="entry name" value="Cyt_P450_sf"/>
</dbReference>
<dbReference type="PANTHER" id="PTHR46696">
    <property type="entry name" value="P450, PUTATIVE (EUROFUNG)-RELATED"/>
    <property type="match status" value="1"/>
</dbReference>
<evidence type="ECO:0000313" key="4">
    <source>
        <dbReference type="Proteomes" id="UP000274391"/>
    </source>
</evidence>
<dbReference type="Gene3D" id="3.50.50.60">
    <property type="entry name" value="FAD/NAD(P)-binding domain"/>
    <property type="match status" value="1"/>
</dbReference>
<gene>
    <name evidence="3" type="ORF">EG850_03855</name>
</gene>
<dbReference type="InterPro" id="IPR017972">
    <property type="entry name" value="Cyt_P450_CS"/>
</dbReference>
<dbReference type="SUPFAM" id="SSF51971">
    <property type="entry name" value="Nucleotide-binding domain"/>
    <property type="match status" value="1"/>
</dbReference>
<dbReference type="PRINTS" id="PR00359">
    <property type="entry name" value="BP450"/>
</dbReference>
<organism evidence="3 4">
    <name type="scientific">Gulosibacter macacae</name>
    <dbReference type="NCBI Taxonomy" id="2488791"/>
    <lineage>
        <taxon>Bacteria</taxon>
        <taxon>Bacillati</taxon>
        <taxon>Actinomycetota</taxon>
        <taxon>Actinomycetes</taxon>
        <taxon>Micrococcales</taxon>
        <taxon>Microbacteriaceae</taxon>
        <taxon>Gulosibacter</taxon>
    </lineage>
</organism>
<dbReference type="SUPFAM" id="SSF48264">
    <property type="entry name" value="Cytochrome P450"/>
    <property type="match status" value="1"/>
</dbReference>
<dbReference type="EMBL" id="RQVS01000004">
    <property type="protein sequence ID" value="RRJ87447.1"/>
    <property type="molecule type" value="Genomic_DNA"/>
</dbReference>
<dbReference type="Pfam" id="PF07992">
    <property type="entry name" value="Pyr_redox_2"/>
    <property type="match status" value="1"/>
</dbReference>
<dbReference type="InterPro" id="IPR008254">
    <property type="entry name" value="Flavodoxin/NO_synth"/>
</dbReference>
<dbReference type="GO" id="GO:0010181">
    <property type="term" value="F:FMN binding"/>
    <property type="evidence" value="ECO:0007669"/>
    <property type="project" value="InterPro"/>
</dbReference>
<comment type="caution">
    <text evidence="3">The sequence shown here is derived from an EMBL/GenBank/DDBJ whole genome shotgun (WGS) entry which is preliminary data.</text>
</comment>
<dbReference type="InterPro" id="IPR001128">
    <property type="entry name" value="Cyt_P450"/>
</dbReference>
<dbReference type="InterPro" id="IPR036188">
    <property type="entry name" value="FAD/NAD-bd_sf"/>
</dbReference>
<sequence length="1002" mass="107512">MSDNSAFDAAPEAPTADWVRIDELMNDPFPSFERLRAEGGVHWVPAIGRYLVTSYDAVHTTELDQEIYSANEQGSLMIRAMGHSMLRRDDPEHFVERKAWEPALRPGVVKRVWTEKFDRNADLHLDALIAKGPGADFITDFAAPYVADSLRDVVGLYNCTAEDLIRWSQTMIDATGNYADDPEVWAAGERSFNEVDDALDEMLVWHQQHPDESVISQLLRIPDYEMPLERIRANLKMTIGGGLNEPRDALGTAVMALLQHPEQRDAVLADPSLWQTVFDETIRWVAPIGMYSRQVTRDTVLAGVRLPRGAKLGISLLSANRDTAVWEGAAEFDIHREVQPHLAFGKGVHVCLGAWVARAEVANVALPKVFARLPELSLIAERPPVSQGWVFRGVATMPLNWDAAGAVTADAAAALEAETSEAPTPTPAIAIIGSGPAGCFSAQALRRQFPGAHLHVFDRLPAPYGLVRSGVAADHQGTKSVARQFERLFVRDGVHFHGGVEIADRAELAALREQFDAVVVATGLSGDRTLGVAGADLPGIYGAGRITRLLNAHPDEAAAPQLGERLVIVGHGNVAIDLVRLIGRAECDFDGTDVHDEARRQLAGQVRRIHIVGRSLPEAAKFDPVMIRELAALDGMSHVVHGAELEAVAPGKDARVDAVRDLAAAVRPDASVVVEWWFGLTPARLEGEEAVERAVFTGPEGEIALDTDSVITAVGFCGEGELLVEPGAHPDGRVEPGLYVAGWLRRGPRGTIPDQRSDARGLAALVAADLGASSRDSFTYAPPAGATDFTGWQRIDRAERLAAAAGRVRAKFTSVEAMLAAANDPRFDPPVDEASAATMLRLPAEGVTILVGSESGNAELTADQLASELRGASQGGGSDTPITVRDLGSFTPTELDRAQLHLIVCSTYGDGELPTNAREFTAALADADLAGLRFAVFGMGDKSYTKTYSRGSELLSEALERAGAERLGEYGRHDAGSGDDPAELALDWAAALLDDDAAAIVG</sequence>
<evidence type="ECO:0000256" key="1">
    <source>
        <dbReference type="ARBA" id="ARBA00010617"/>
    </source>
</evidence>
<dbReference type="PROSITE" id="PS50902">
    <property type="entry name" value="FLAVODOXIN_LIKE"/>
    <property type="match status" value="1"/>
</dbReference>
<comment type="similarity">
    <text evidence="1">Belongs to the cytochrome P450 family.</text>
</comment>
<accession>A0A3P3VYR1</accession>
<dbReference type="SUPFAM" id="SSF52218">
    <property type="entry name" value="Flavoproteins"/>
    <property type="match status" value="1"/>
</dbReference>
<evidence type="ECO:0000313" key="3">
    <source>
        <dbReference type="EMBL" id="RRJ87447.1"/>
    </source>
</evidence>
<dbReference type="GO" id="GO:0020037">
    <property type="term" value="F:heme binding"/>
    <property type="evidence" value="ECO:0007669"/>
    <property type="project" value="InterPro"/>
</dbReference>
<dbReference type="Proteomes" id="UP000274391">
    <property type="component" value="Unassembled WGS sequence"/>
</dbReference>
<dbReference type="Gene3D" id="1.10.630.10">
    <property type="entry name" value="Cytochrome P450"/>
    <property type="match status" value="1"/>
</dbReference>
<proteinExistence type="inferred from homology"/>
<dbReference type="Gene3D" id="3.40.50.720">
    <property type="entry name" value="NAD(P)-binding Rossmann-like Domain"/>
    <property type="match status" value="1"/>
</dbReference>
<dbReference type="InterPro" id="IPR023753">
    <property type="entry name" value="FAD/NAD-binding_dom"/>
</dbReference>
<keyword evidence="4" id="KW-1185">Reference proteome</keyword>
<dbReference type="InterPro" id="IPR029039">
    <property type="entry name" value="Flavoprotein-like_sf"/>
</dbReference>
<evidence type="ECO:0000259" key="2">
    <source>
        <dbReference type="PROSITE" id="PS50902"/>
    </source>
</evidence>
<dbReference type="AlphaFoldDB" id="A0A3P3VYR1"/>
<dbReference type="PANTHER" id="PTHR46696:SF1">
    <property type="entry name" value="CYTOCHROME P450 YJIB-RELATED"/>
    <property type="match status" value="1"/>
</dbReference>
<dbReference type="InterPro" id="IPR002397">
    <property type="entry name" value="Cyt_P450_B"/>
</dbReference>
<dbReference type="GO" id="GO:0005506">
    <property type="term" value="F:iron ion binding"/>
    <property type="evidence" value="ECO:0007669"/>
    <property type="project" value="InterPro"/>
</dbReference>
<dbReference type="Pfam" id="PF00067">
    <property type="entry name" value="p450"/>
    <property type="match status" value="1"/>
</dbReference>
<name>A0A3P3VYR1_9MICO</name>
<dbReference type="GO" id="GO:0016705">
    <property type="term" value="F:oxidoreductase activity, acting on paired donors, with incorporation or reduction of molecular oxygen"/>
    <property type="evidence" value="ECO:0007669"/>
    <property type="project" value="InterPro"/>
</dbReference>
<dbReference type="Pfam" id="PF00258">
    <property type="entry name" value="Flavodoxin_1"/>
    <property type="match status" value="1"/>
</dbReference>